<gene>
    <name evidence="3" type="ORF">VHEMI05193</name>
</gene>
<evidence type="ECO:0000313" key="3">
    <source>
        <dbReference type="EMBL" id="CEJ89345.1"/>
    </source>
</evidence>
<dbReference type="AlphaFoldDB" id="A0A0A1TG11"/>
<feature type="transmembrane region" description="Helical" evidence="2">
    <location>
        <begin position="121"/>
        <end position="142"/>
    </location>
</feature>
<keyword evidence="2" id="KW-0472">Membrane</keyword>
<dbReference type="STRING" id="1531966.A0A0A1TG11"/>
<evidence type="ECO:0000313" key="4">
    <source>
        <dbReference type="Proteomes" id="UP000039046"/>
    </source>
</evidence>
<keyword evidence="2" id="KW-0812">Transmembrane</keyword>
<feature type="transmembrane region" description="Helical" evidence="2">
    <location>
        <begin position="39"/>
        <end position="59"/>
    </location>
</feature>
<feature type="compositionally biased region" description="Pro residues" evidence="1">
    <location>
        <begin position="439"/>
        <end position="448"/>
    </location>
</feature>
<dbReference type="HOGENOM" id="CLU_030774_1_0_1"/>
<sequence>MHRYVAPSLGAYTILFTFITFIYLIVLSSHARQATHVQTGAMAAATMHTTTFALLLWSASLSLSSKMHELFAAYGIVIYLFGMASSIAAAGLSITTVVWLNVAEAENEVIYLERQKYVRGLAAFSSLAWVGQLAFLTLQYLANRAVQNGSSSLFNRKRAVWSPNHYIKSVPYSRTVPRKSESIEGSFCGSPTSPTGSTSGFISSKSKSFKSSVGQAFQPISNRVKELFTRSKESRPLSLYSHLYKNSMNTTLPVSQRTPVSAYTRRPARQFGHEAMMPKAKTFQTIYPSRPDAETPSPSAMSPSPTFPRRTKSFSPSPAPRRSFLGVPQVAGDVHIHPLFRMDSPSMAPIVNPVEGTLAGRSMANRRSLFAFHNRSGSVPASPVSRVEYDLVPAPLELPASPVARLTPLVTRLSVEVNIPPPIPERRQRLRQHQRRSSVPPPVPPKDY</sequence>
<keyword evidence="2" id="KW-1133">Transmembrane helix</keyword>
<feature type="region of interest" description="Disordered" evidence="1">
    <location>
        <begin position="289"/>
        <end position="325"/>
    </location>
</feature>
<accession>A0A0A1TG11</accession>
<dbReference type="OrthoDB" id="5431149at2759"/>
<proteinExistence type="predicted"/>
<feature type="region of interest" description="Disordered" evidence="1">
    <location>
        <begin position="423"/>
        <end position="448"/>
    </location>
</feature>
<evidence type="ECO:0000256" key="2">
    <source>
        <dbReference type="SAM" id="Phobius"/>
    </source>
</evidence>
<name>A0A0A1TG11_9HYPO</name>
<protein>
    <submittedName>
        <fullName evidence="3">Uncharacterized protein</fullName>
    </submittedName>
</protein>
<reference evidence="3 4" key="1">
    <citation type="journal article" date="2015" name="Genome Announc.">
        <title>Draft Genome Sequence and Gene Annotation of the Entomopathogenic Fungus Verticillium hemipterigenum.</title>
        <authorList>
            <person name="Horn F."/>
            <person name="Habel A."/>
            <person name="Scharf D.H."/>
            <person name="Dworschak J."/>
            <person name="Brakhage A.A."/>
            <person name="Guthke R."/>
            <person name="Hertweck C."/>
            <person name="Linde J."/>
        </authorList>
    </citation>
    <scope>NUCLEOTIDE SEQUENCE [LARGE SCALE GENOMIC DNA]</scope>
</reference>
<keyword evidence="4" id="KW-1185">Reference proteome</keyword>
<feature type="compositionally biased region" description="Low complexity" evidence="1">
    <location>
        <begin position="313"/>
        <end position="324"/>
    </location>
</feature>
<dbReference type="Proteomes" id="UP000039046">
    <property type="component" value="Unassembled WGS sequence"/>
</dbReference>
<organism evidence="3 4">
    <name type="scientific">[Torrubiella] hemipterigena</name>
    <dbReference type="NCBI Taxonomy" id="1531966"/>
    <lineage>
        <taxon>Eukaryota</taxon>
        <taxon>Fungi</taxon>
        <taxon>Dikarya</taxon>
        <taxon>Ascomycota</taxon>
        <taxon>Pezizomycotina</taxon>
        <taxon>Sordariomycetes</taxon>
        <taxon>Hypocreomycetidae</taxon>
        <taxon>Hypocreales</taxon>
        <taxon>Clavicipitaceae</taxon>
        <taxon>Clavicipitaceae incertae sedis</taxon>
        <taxon>'Torrubiella' clade</taxon>
    </lineage>
</organism>
<feature type="transmembrane region" description="Helical" evidence="2">
    <location>
        <begin position="71"/>
        <end position="100"/>
    </location>
</feature>
<evidence type="ECO:0000256" key="1">
    <source>
        <dbReference type="SAM" id="MobiDB-lite"/>
    </source>
</evidence>
<feature type="transmembrane region" description="Helical" evidence="2">
    <location>
        <begin position="6"/>
        <end position="27"/>
    </location>
</feature>
<dbReference type="EMBL" id="CDHN01000002">
    <property type="protein sequence ID" value="CEJ89345.1"/>
    <property type="molecule type" value="Genomic_DNA"/>
</dbReference>